<reference evidence="5" key="1">
    <citation type="submission" date="2015-09" db="EMBL/GenBank/DDBJ databases">
        <authorList>
            <consortium name="Pathogen Informatics"/>
        </authorList>
    </citation>
    <scope>NUCLEOTIDE SEQUENCE [LARGE SCALE GENOMIC DNA]</scope>
    <source>
        <strain evidence="5">Lake Konstanz</strain>
    </source>
</reference>
<gene>
    <name evidence="4" type="ORF">BSAL_22105</name>
</gene>
<keyword evidence="5" id="KW-1185">Reference proteome</keyword>
<dbReference type="GO" id="GO:0003723">
    <property type="term" value="F:RNA binding"/>
    <property type="evidence" value="ECO:0007669"/>
    <property type="project" value="UniProtKB-UniRule"/>
</dbReference>
<dbReference type="Proteomes" id="UP000051952">
    <property type="component" value="Unassembled WGS sequence"/>
</dbReference>
<sequence length="478" mass="52209">MDNLRRDEYAIDALELKALSVPSALLFLLGVECDAALCIATVGTKRKVSLKFPLLGEQARKLLELCGARLNLKCVHSDAFSTLEGVGTLPVLRYVDFLPGQLHMDEVLASLGISKPRTQPTAVSGSANTFTASFIDYAPYVNDDPFVDLSNGQGFCMTLERGVSLATHSHLIAIRFKSGKGNSSENIRQFQRYCGWNTFDLRFDDEGPKCATGVVVMPSVQDAMDLFEKYEDEDSDDDDADALKFSIRPVAPLVAVPFVEDAQLRKFRQSHWSYVLDFWNTFPKTRHCVMVSNLYEKATLPEVIKLFEGLSITDSALVEDASPFRRRRAFVTFSDDSTCREALGMDGKNTHGKALRIQAAPPFVDASRRGALVRSRSPSPSPLITPAMKSGRSPSPIPDLALPAAVSPAQKFSSTELPPAKPLAAAKGKTPKVSPAMPPAQASAQKTPLVSPQPTPPACHCCSSCTRKACRRQRKHCT</sequence>
<dbReference type="EMBL" id="CYKH01001749">
    <property type="protein sequence ID" value="CUG89569.1"/>
    <property type="molecule type" value="Genomic_DNA"/>
</dbReference>
<name>A0A0S4JHF8_BODSA</name>
<feature type="compositionally biased region" description="Low complexity" evidence="2">
    <location>
        <begin position="422"/>
        <end position="445"/>
    </location>
</feature>
<dbReference type="AlphaFoldDB" id="A0A0S4JHF8"/>
<evidence type="ECO:0000256" key="1">
    <source>
        <dbReference type="PROSITE-ProRule" id="PRU00176"/>
    </source>
</evidence>
<dbReference type="InterPro" id="IPR000504">
    <property type="entry name" value="RRM_dom"/>
</dbReference>
<evidence type="ECO:0000313" key="4">
    <source>
        <dbReference type="EMBL" id="CUG89569.1"/>
    </source>
</evidence>
<dbReference type="SUPFAM" id="SSF54928">
    <property type="entry name" value="RNA-binding domain, RBD"/>
    <property type="match status" value="1"/>
</dbReference>
<accession>A0A0S4JHF8</accession>
<evidence type="ECO:0000313" key="5">
    <source>
        <dbReference type="Proteomes" id="UP000051952"/>
    </source>
</evidence>
<dbReference type="OMA" id="WERFPRW"/>
<organism evidence="4 5">
    <name type="scientific">Bodo saltans</name>
    <name type="common">Flagellated protozoan</name>
    <dbReference type="NCBI Taxonomy" id="75058"/>
    <lineage>
        <taxon>Eukaryota</taxon>
        <taxon>Discoba</taxon>
        <taxon>Euglenozoa</taxon>
        <taxon>Kinetoplastea</taxon>
        <taxon>Metakinetoplastina</taxon>
        <taxon>Eubodonida</taxon>
        <taxon>Bodonidae</taxon>
        <taxon>Bodo</taxon>
    </lineage>
</organism>
<dbReference type="CDD" id="cd00590">
    <property type="entry name" value="RRM_SF"/>
    <property type="match status" value="1"/>
</dbReference>
<dbReference type="Gene3D" id="3.30.70.330">
    <property type="match status" value="1"/>
</dbReference>
<dbReference type="InterPro" id="IPR035979">
    <property type="entry name" value="RBD_domain_sf"/>
</dbReference>
<feature type="domain" description="RRM" evidence="3">
    <location>
        <begin position="287"/>
        <end position="362"/>
    </location>
</feature>
<protein>
    <recommendedName>
        <fullName evidence="3">RRM domain-containing protein</fullName>
    </recommendedName>
</protein>
<feature type="region of interest" description="Disordered" evidence="2">
    <location>
        <begin position="372"/>
        <end position="460"/>
    </location>
</feature>
<dbReference type="OrthoDB" id="48651at2759"/>
<keyword evidence="1" id="KW-0694">RNA-binding</keyword>
<evidence type="ECO:0000256" key="2">
    <source>
        <dbReference type="SAM" id="MobiDB-lite"/>
    </source>
</evidence>
<dbReference type="PROSITE" id="PS50102">
    <property type="entry name" value="RRM"/>
    <property type="match status" value="1"/>
</dbReference>
<evidence type="ECO:0000259" key="3">
    <source>
        <dbReference type="PROSITE" id="PS50102"/>
    </source>
</evidence>
<dbReference type="InterPro" id="IPR012677">
    <property type="entry name" value="Nucleotide-bd_a/b_plait_sf"/>
</dbReference>
<dbReference type="VEuPathDB" id="TriTrypDB:BSAL_22105"/>
<proteinExistence type="predicted"/>